<dbReference type="EMBL" id="CAFBMB010000126">
    <property type="protein sequence ID" value="CAB4907489.1"/>
    <property type="molecule type" value="Genomic_DNA"/>
</dbReference>
<dbReference type="AlphaFoldDB" id="A0A6J7GVM6"/>
<evidence type="ECO:0000313" key="1">
    <source>
        <dbReference type="EMBL" id="CAB4907489.1"/>
    </source>
</evidence>
<name>A0A6J7GVM6_9ZZZZ</name>
<proteinExistence type="predicted"/>
<sequence>MTATRAAVPTNAIHMLGTEFHRLTPSATRLTPS</sequence>
<accession>A0A6J7GVM6</accession>
<reference evidence="1" key="1">
    <citation type="submission" date="2020-05" db="EMBL/GenBank/DDBJ databases">
        <authorList>
            <person name="Chiriac C."/>
            <person name="Salcher M."/>
            <person name="Ghai R."/>
            <person name="Kavagutti S V."/>
        </authorList>
    </citation>
    <scope>NUCLEOTIDE SEQUENCE</scope>
</reference>
<gene>
    <name evidence="1" type="ORF">UFOPK3516_01285</name>
</gene>
<organism evidence="1">
    <name type="scientific">freshwater metagenome</name>
    <dbReference type="NCBI Taxonomy" id="449393"/>
    <lineage>
        <taxon>unclassified sequences</taxon>
        <taxon>metagenomes</taxon>
        <taxon>ecological metagenomes</taxon>
    </lineage>
</organism>
<protein>
    <submittedName>
        <fullName evidence="1">Unannotated protein</fullName>
    </submittedName>
</protein>